<name>S7MLQ2_MYOBR</name>
<evidence type="ECO:0000313" key="1">
    <source>
        <dbReference type="EMBL" id="EPQ04435.1"/>
    </source>
</evidence>
<gene>
    <name evidence="1" type="ORF">D623_10026089</name>
</gene>
<evidence type="ECO:0000313" key="2">
    <source>
        <dbReference type="Proteomes" id="UP000052978"/>
    </source>
</evidence>
<sequence>MNSVPVLAAPLPLTVCVMFVPSSQLSAYLPGVCFSTSRPSPHSQLSPSLSPSSQAAALTRTLPFRSRVVRVLAGEQGGALPAPPPRGCTCGQELPVAAELPSGIYTFSSKRGTGTLGNKSK</sequence>
<proteinExistence type="predicted"/>
<dbReference type="EMBL" id="KE161549">
    <property type="protein sequence ID" value="EPQ04435.1"/>
    <property type="molecule type" value="Genomic_DNA"/>
</dbReference>
<organism evidence="1 2">
    <name type="scientific">Myotis brandtii</name>
    <name type="common">Brandt's bat</name>
    <dbReference type="NCBI Taxonomy" id="109478"/>
    <lineage>
        <taxon>Eukaryota</taxon>
        <taxon>Metazoa</taxon>
        <taxon>Chordata</taxon>
        <taxon>Craniata</taxon>
        <taxon>Vertebrata</taxon>
        <taxon>Euteleostomi</taxon>
        <taxon>Mammalia</taxon>
        <taxon>Eutheria</taxon>
        <taxon>Laurasiatheria</taxon>
        <taxon>Chiroptera</taxon>
        <taxon>Yangochiroptera</taxon>
        <taxon>Vespertilionidae</taxon>
        <taxon>Myotis</taxon>
    </lineage>
</organism>
<accession>S7MLQ2</accession>
<dbReference type="Proteomes" id="UP000052978">
    <property type="component" value="Unassembled WGS sequence"/>
</dbReference>
<dbReference type="AlphaFoldDB" id="S7MLQ2"/>
<keyword evidence="2" id="KW-1185">Reference proteome</keyword>
<protein>
    <submittedName>
        <fullName evidence="1">Uncharacterized protein</fullName>
    </submittedName>
</protein>
<reference evidence="1 2" key="1">
    <citation type="journal article" date="2013" name="Nat. Commun.">
        <title>Genome analysis reveals insights into physiology and longevity of the Brandt's bat Myotis brandtii.</title>
        <authorList>
            <person name="Seim I."/>
            <person name="Fang X."/>
            <person name="Xiong Z."/>
            <person name="Lobanov A.V."/>
            <person name="Huang Z."/>
            <person name="Ma S."/>
            <person name="Feng Y."/>
            <person name="Turanov A.A."/>
            <person name="Zhu Y."/>
            <person name="Lenz T.L."/>
            <person name="Gerashchenko M.V."/>
            <person name="Fan D."/>
            <person name="Hee Yim S."/>
            <person name="Yao X."/>
            <person name="Jordan D."/>
            <person name="Xiong Y."/>
            <person name="Ma Y."/>
            <person name="Lyapunov A.N."/>
            <person name="Chen G."/>
            <person name="Kulakova O.I."/>
            <person name="Sun Y."/>
            <person name="Lee S.G."/>
            <person name="Bronson R.T."/>
            <person name="Moskalev A.A."/>
            <person name="Sunyaev S.R."/>
            <person name="Zhang G."/>
            <person name="Krogh A."/>
            <person name="Wang J."/>
            <person name="Gladyshev V.N."/>
        </authorList>
    </citation>
    <scope>NUCLEOTIDE SEQUENCE [LARGE SCALE GENOMIC DNA]</scope>
</reference>